<dbReference type="InterPro" id="IPR000182">
    <property type="entry name" value="GNAT_dom"/>
</dbReference>
<dbReference type="RefSeq" id="WP_058728638.1">
    <property type="nucleotide sequence ID" value="NZ_LDRB01000031.1"/>
</dbReference>
<sequence length="166" mass="18806">MSTPPPLTITAADERRRPQLEQLWTMFRHEMSAFTGTLPDERGRFRQERLDAGLSEPSWSAHVFQLGPHPVGFAVLRGLDTDEHVISSFFVVHGARRSRIGRAAVTELTAAHPGRWAVAFQDRNEGAAKFWHTVAAELDRSCTFEQRDVPGRPELPSDSWVRFCVR</sequence>
<comment type="caution">
    <text evidence="2">The sequence shown here is derived from an EMBL/GenBank/DDBJ whole genome shotgun (WGS) entry which is preliminary data.</text>
</comment>
<dbReference type="Pfam" id="PF00583">
    <property type="entry name" value="Acetyltransf_1"/>
    <property type="match status" value="1"/>
</dbReference>
<feature type="domain" description="N-acetyltransferase" evidence="1">
    <location>
        <begin position="21"/>
        <end position="156"/>
    </location>
</feature>
<dbReference type="EMBL" id="LDRB01000031">
    <property type="protein sequence ID" value="KTR40438.1"/>
    <property type="molecule type" value="Genomic_DNA"/>
</dbReference>
<protein>
    <submittedName>
        <fullName evidence="2">Acetyltransferase</fullName>
    </submittedName>
</protein>
<dbReference type="InterPro" id="IPR016181">
    <property type="entry name" value="Acyl_CoA_acyltransferase"/>
</dbReference>
<dbReference type="Gene3D" id="3.40.630.30">
    <property type="match status" value="1"/>
</dbReference>
<evidence type="ECO:0000259" key="1">
    <source>
        <dbReference type="PROSITE" id="PS51186"/>
    </source>
</evidence>
<gene>
    <name evidence="2" type="ORF">NS263_07415</name>
</gene>
<keyword evidence="3" id="KW-1185">Reference proteome</keyword>
<organism evidence="2 3">
    <name type="scientific">Curtobacterium oceanosedimentum</name>
    <dbReference type="NCBI Taxonomy" id="465820"/>
    <lineage>
        <taxon>Bacteria</taxon>
        <taxon>Bacillati</taxon>
        <taxon>Actinomycetota</taxon>
        <taxon>Actinomycetes</taxon>
        <taxon>Micrococcales</taxon>
        <taxon>Microbacteriaceae</taxon>
        <taxon>Curtobacterium</taxon>
    </lineage>
</organism>
<dbReference type="SUPFAM" id="SSF55729">
    <property type="entry name" value="Acyl-CoA N-acyltransferases (Nat)"/>
    <property type="match status" value="1"/>
</dbReference>
<proteinExistence type="predicted"/>
<accession>A0ABR5S7I0</accession>
<reference evidence="2 3" key="1">
    <citation type="journal article" date="2016" name="Front. Microbiol.">
        <title>Genomic Resource of Rice Seed Associated Bacteria.</title>
        <authorList>
            <person name="Midha S."/>
            <person name="Bansal K."/>
            <person name="Sharma S."/>
            <person name="Kumar N."/>
            <person name="Patil P.P."/>
            <person name="Chaudhry V."/>
            <person name="Patil P.B."/>
        </authorList>
    </citation>
    <scope>NUCLEOTIDE SEQUENCE [LARGE SCALE GENOMIC DNA]</scope>
    <source>
        <strain evidence="2 3">NS263</strain>
    </source>
</reference>
<evidence type="ECO:0000313" key="3">
    <source>
        <dbReference type="Proteomes" id="UP000078335"/>
    </source>
</evidence>
<evidence type="ECO:0000313" key="2">
    <source>
        <dbReference type="EMBL" id="KTR40438.1"/>
    </source>
</evidence>
<dbReference type="Proteomes" id="UP000078335">
    <property type="component" value="Unassembled WGS sequence"/>
</dbReference>
<dbReference type="PROSITE" id="PS51186">
    <property type="entry name" value="GNAT"/>
    <property type="match status" value="1"/>
</dbReference>
<name>A0ABR5S7I0_9MICO</name>